<protein>
    <submittedName>
        <fullName evidence="2">Uncharacterized protein</fullName>
    </submittedName>
</protein>
<evidence type="ECO:0000313" key="3">
    <source>
        <dbReference type="Proteomes" id="UP000800035"/>
    </source>
</evidence>
<organism evidence="2 3">
    <name type="scientific">Byssothecium circinans</name>
    <dbReference type="NCBI Taxonomy" id="147558"/>
    <lineage>
        <taxon>Eukaryota</taxon>
        <taxon>Fungi</taxon>
        <taxon>Dikarya</taxon>
        <taxon>Ascomycota</taxon>
        <taxon>Pezizomycotina</taxon>
        <taxon>Dothideomycetes</taxon>
        <taxon>Pleosporomycetidae</taxon>
        <taxon>Pleosporales</taxon>
        <taxon>Massarineae</taxon>
        <taxon>Massarinaceae</taxon>
        <taxon>Byssothecium</taxon>
    </lineage>
</organism>
<keyword evidence="1" id="KW-0732">Signal</keyword>
<feature type="signal peptide" evidence="1">
    <location>
        <begin position="1"/>
        <end position="20"/>
    </location>
</feature>
<dbReference type="AlphaFoldDB" id="A0A6A5UHC1"/>
<accession>A0A6A5UHC1</accession>
<name>A0A6A5UHC1_9PLEO</name>
<dbReference type="EMBL" id="ML976977">
    <property type="protein sequence ID" value="KAF1963349.1"/>
    <property type="molecule type" value="Genomic_DNA"/>
</dbReference>
<proteinExistence type="predicted"/>
<evidence type="ECO:0000313" key="2">
    <source>
        <dbReference type="EMBL" id="KAF1963349.1"/>
    </source>
</evidence>
<sequence length="152" mass="16277">MLFKLALLAILATSIETAFAAADGSNFKLYAYGTKMKSGLRLFYGDGQAYIGHSAPTFVKEAVKITLTKPENSTEFVAAPDTAMKWESQPIMYINTTEGAMNPVGFIKNNETLGEGASAIGFGLVKWNAGGSKTSDDFSISLRTMAPISMNN</sequence>
<gene>
    <name evidence="2" type="ORF">CC80DRAFT_541284</name>
</gene>
<feature type="chain" id="PRO_5025415346" evidence="1">
    <location>
        <begin position="21"/>
        <end position="152"/>
    </location>
</feature>
<keyword evidence="3" id="KW-1185">Reference proteome</keyword>
<dbReference type="Proteomes" id="UP000800035">
    <property type="component" value="Unassembled WGS sequence"/>
</dbReference>
<reference evidence="2" key="1">
    <citation type="journal article" date="2020" name="Stud. Mycol.">
        <title>101 Dothideomycetes genomes: a test case for predicting lifestyles and emergence of pathogens.</title>
        <authorList>
            <person name="Haridas S."/>
            <person name="Albert R."/>
            <person name="Binder M."/>
            <person name="Bloem J."/>
            <person name="Labutti K."/>
            <person name="Salamov A."/>
            <person name="Andreopoulos B."/>
            <person name="Baker S."/>
            <person name="Barry K."/>
            <person name="Bills G."/>
            <person name="Bluhm B."/>
            <person name="Cannon C."/>
            <person name="Castanera R."/>
            <person name="Culley D."/>
            <person name="Daum C."/>
            <person name="Ezra D."/>
            <person name="Gonzalez J."/>
            <person name="Henrissat B."/>
            <person name="Kuo A."/>
            <person name="Liang C."/>
            <person name="Lipzen A."/>
            <person name="Lutzoni F."/>
            <person name="Magnuson J."/>
            <person name="Mondo S."/>
            <person name="Nolan M."/>
            <person name="Ohm R."/>
            <person name="Pangilinan J."/>
            <person name="Park H.-J."/>
            <person name="Ramirez L."/>
            <person name="Alfaro M."/>
            <person name="Sun H."/>
            <person name="Tritt A."/>
            <person name="Yoshinaga Y."/>
            <person name="Zwiers L.-H."/>
            <person name="Turgeon B."/>
            <person name="Goodwin S."/>
            <person name="Spatafora J."/>
            <person name="Crous P."/>
            <person name="Grigoriev I."/>
        </authorList>
    </citation>
    <scope>NUCLEOTIDE SEQUENCE</scope>
    <source>
        <strain evidence="2">CBS 675.92</strain>
    </source>
</reference>
<dbReference type="OrthoDB" id="5230873at2759"/>
<evidence type="ECO:0000256" key="1">
    <source>
        <dbReference type="SAM" id="SignalP"/>
    </source>
</evidence>